<proteinExistence type="predicted"/>
<gene>
    <name evidence="1" type="ORF">COV02_01575</name>
</gene>
<comment type="caution">
    <text evidence="1">The sequence shown here is derived from an EMBL/GenBank/DDBJ whole genome shotgun (WGS) entry which is preliminary data.</text>
</comment>
<organism evidence="1 2">
    <name type="scientific">Candidatus Terrybacteria bacterium CG10_big_fil_rev_8_21_14_0_10_41_10</name>
    <dbReference type="NCBI Taxonomy" id="1975026"/>
    <lineage>
        <taxon>Bacteria</taxon>
        <taxon>Candidatus Terryibacteriota</taxon>
    </lineage>
</organism>
<accession>A0A2M8LAK2</accession>
<dbReference type="Proteomes" id="UP000230959">
    <property type="component" value="Unassembled WGS sequence"/>
</dbReference>
<sequence length="147" mass="17049">MIVFLCCLSAKAVVGTGTELDFNEAVSEKRDSFEVMYGTEAKLFLAKNRIPISLDFEKYVRQNRLDIFSCCALMEDGKMVMITIKYTRNESDSDESDLCSSDENFKIPREPYVVAEYKVDFQLAITWWRIKDLYGSVRTGKEMHFVY</sequence>
<name>A0A2M8LAK2_9BACT</name>
<dbReference type="EMBL" id="PFER01000025">
    <property type="protein sequence ID" value="PJE73615.1"/>
    <property type="molecule type" value="Genomic_DNA"/>
</dbReference>
<dbReference type="AlphaFoldDB" id="A0A2M8LAK2"/>
<protein>
    <submittedName>
        <fullName evidence="1">Uncharacterized protein</fullName>
    </submittedName>
</protein>
<evidence type="ECO:0000313" key="1">
    <source>
        <dbReference type="EMBL" id="PJE73615.1"/>
    </source>
</evidence>
<reference evidence="2" key="1">
    <citation type="submission" date="2017-09" db="EMBL/GenBank/DDBJ databases">
        <title>Depth-based differentiation of microbial function through sediment-hosted aquifers and enrichment of novel symbionts in the deep terrestrial subsurface.</title>
        <authorList>
            <person name="Probst A.J."/>
            <person name="Ladd B."/>
            <person name="Jarett J.K."/>
            <person name="Geller-Mcgrath D.E."/>
            <person name="Sieber C.M.K."/>
            <person name="Emerson J.B."/>
            <person name="Anantharaman K."/>
            <person name="Thomas B.C."/>
            <person name="Malmstrom R."/>
            <person name="Stieglmeier M."/>
            <person name="Klingl A."/>
            <person name="Woyke T."/>
            <person name="Ryan C.M."/>
            <person name="Banfield J.F."/>
        </authorList>
    </citation>
    <scope>NUCLEOTIDE SEQUENCE [LARGE SCALE GENOMIC DNA]</scope>
</reference>
<evidence type="ECO:0000313" key="2">
    <source>
        <dbReference type="Proteomes" id="UP000230959"/>
    </source>
</evidence>